<gene>
    <name evidence="3" type="ORF">DL89DRAFT_290831</name>
</gene>
<evidence type="ECO:0000313" key="4">
    <source>
        <dbReference type="Proteomes" id="UP000193922"/>
    </source>
</evidence>
<protein>
    <submittedName>
        <fullName evidence="3">Uncharacterized protein</fullName>
    </submittedName>
</protein>
<dbReference type="EMBL" id="MCFD01000002">
    <property type="protein sequence ID" value="ORX73060.1"/>
    <property type="molecule type" value="Genomic_DNA"/>
</dbReference>
<evidence type="ECO:0000256" key="2">
    <source>
        <dbReference type="SAM" id="SignalP"/>
    </source>
</evidence>
<organism evidence="3 4">
    <name type="scientific">Linderina pennispora</name>
    <dbReference type="NCBI Taxonomy" id="61395"/>
    <lineage>
        <taxon>Eukaryota</taxon>
        <taxon>Fungi</taxon>
        <taxon>Fungi incertae sedis</taxon>
        <taxon>Zoopagomycota</taxon>
        <taxon>Kickxellomycotina</taxon>
        <taxon>Kickxellomycetes</taxon>
        <taxon>Kickxellales</taxon>
        <taxon>Kickxellaceae</taxon>
        <taxon>Linderina</taxon>
    </lineage>
</organism>
<reference evidence="3 4" key="1">
    <citation type="submission" date="2016-07" db="EMBL/GenBank/DDBJ databases">
        <title>Pervasive Adenine N6-methylation of Active Genes in Fungi.</title>
        <authorList>
            <consortium name="DOE Joint Genome Institute"/>
            <person name="Mondo S.J."/>
            <person name="Dannebaum R.O."/>
            <person name="Kuo R.C."/>
            <person name="Labutti K."/>
            <person name="Haridas S."/>
            <person name="Kuo A."/>
            <person name="Salamov A."/>
            <person name="Ahrendt S.R."/>
            <person name="Lipzen A."/>
            <person name="Sullivan W."/>
            <person name="Andreopoulos W.B."/>
            <person name="Clum A."/>
            <person name="Lindquist E."/>
            <person name="Daum C."/>
            <person name="Ramamoorthy G.K."/>
            <person name="Gryganskyi A."/>
            <person name="Culley D."/>
            <person name="Magnuson J.K."/>
            <person name="James T.Y."/>
            <person name="O'Malley M.A."/>
            <person name="Stajich J.E."/>
            <person name="Spatafora J.W."/>
            <person name="Visel A."/>
            <person name="Grigoriev I.V."/>
        </authorList>
    </citation>
    <scope>NUCLEOTIDE SEQUENCE [LARGE SCALE GENOMIC DNA]</scope>
    <source>
        <strain evidence="3 4">ATCC 12442</strain>
    </source>
</reference>
<dbReference type="Proteomes" id="UP000193922">
    <property type="component" value="Unassembled WGS sequence"/>
</dbReference>
<feature type="signal peptide" evidence="2">
    <location>
        <begin position="1"/>
        <end position="16"/>
    </location>
</feature>
<dbReference type="OrthoDB" id="10653108at2759"/>
<evidence type="ECO:0000313" key="3">
    <source>
        <dbReference type="EMBL" id="ORX73060.1"/>
    </source>
</evidence>
<accession>A0A1Y1WHK9</accession>
<keyword evidence="2" id="KW-0732">Signal</keyword>
<feature type="region of interest" description="Disordered" evidence="1">
    <location>
        <begin position="209"/>
        <end position="289"/>
    </location>
</feature>
<dbReference type="AlphaFoldDB" id="A0A1Y1WHK9"/>
<name>A0A1Y1WHK9_9FUNG</name>
<feature type="chain" id="PRO_5013254288" evidence="2">
    <location>
        <begin position="17"/>
        <end position="303"/>
    </location>
</feature>
<dbReference type="GeneID" id="63806785"/>
<keyword evidence="4" id="KW-1185">Reference proteome</keyword>
<proteinExistence type="predicted"/>
<sequence length="303" mass="29265">MLKAVLSVFAVAIVAAANESPEHGDVNLCGSLAVLPLFNILPRFSTPSVSARARTMSAASVTDPAMIALSEMAENAKNSVDLASRIIANGITANHQPAESVIQARIGQLQPAAEPAVPATSATVASSTAAPETSATAAATSQTAASDTAVPVSSAPVQSLQVSPSPILAESATGTPHAANRIDTIASSSNASDLSASATAESASAESSATAAAESASETVASTSDRMARADSVSADSSSATAASSSATAASSVEADSSSGAAAATSGTAARADTVSADSSSSSVLAESSSISAATISRSGCSC</sequence>
<dbReference type="RefSeq" id="XP_040746400.1">
    <property type="nucleotide sequence ID" value="XM_040890137.1"/>
</dbReference>
<evidence type="ECO:0000256" key="1">
    <source>
        <dbReference type="SAM" id="MobiDB-lite"/>
    </source>
</evidence>
<comment type="caution">
    <text evidence="3">The sequence shown here is derived from an EMBL/GenBank/DDBJ whole genome shotgun (WGS) entry which is preliminary data.</text>
</comment>